<dbReference type="InterPro" id="IPR010730">
    <property type="entry name" value="HET"/>
</dbReference>
<dbReference type="Pfam" id="PF06985">
    <property type="entry name" value="HET"/>
    <property type="match status" value="1"/>
</dbReference>
<protein>
    <recommendedName>
        <fullName evidence="1">Heterokaryon incompatibility domain-containing protein</fullName>
    </recommendedName>
</protein>
<dbReference type="STRING" id="913774.A0A0C3GYG1"/>
<feature type="domain" description="Heterokaryon incompatibility" evidence="1">
    <location>
        <begin position="47"/>
        <end position="191"/>
    </location>
</feature>
<evidence type="ECO:0000313" key="3">
    <source>
        <dbReference type="Proteomes" id="UP000054321"/>
    </source>
</evidence>
<evidence type="ECO:0000313" key="2">
    <source>
        <dbReference type="EMBL" id="KIM95306.1"/>
    </source>
</evidence>
<dbReference type="Proteomes" id="UP000054321">
    <property type="component" value="Unassembled WGS sequence"/>
</dbReference>
<dbReference type="InterPro" id="IPR052895">
    <property type="entry name" value="HetReg/Transcr_Mod"/>
</dbReference>
<dbReference type="HOGENOM" id="CLU_004184_7_4_1"/>
<evidence type="ECO:0000259" key="1">
    <source>
        <dbReference type="Pfam" id="PF06985"/>
    </source>
</evidence>
<dbReference type="AlphaFoldDB" id="A0A0C3GYG1"/>
<gene>
    <name evidence="2" type="ORF">OIDMADRAFT_59784</name>
</gene>
<proteinExistence type="predicted"/>
<name>A0A0C3GYG1_OIDMZ</name>
<dbReference type="PANTHER" id="PTHR24148:SF82">
    <property type="entry name" value="HETEROKARYON INCOMPATIBILITY DOMAIN-CONTAINING PROTEIN"/>
    <property type="match status" value="1"/>
</dbReference>
<dbReference type="InParanoid" id="A0A0C3GYG1"/>
<sequence>MSSAEVYTFTPLISPTSFRVFRLQPGQRSAKLQCSIEERCLDECGEYEAISYVWGAKDASGASYILCENRQMAITLNLEIALRRLRWEHGERVLWADGICINQEDNSEKSQQVSHMGMIYEQAVQTIFWLGDTEKNMADTFAEILQIGLLMDKDKENTDDTKLDDFSYETWILLLKLSSMPYFSRIWILQEVSFSRNGIIQYGNGKVDWEHFILAYTMTTFWLMMHNNDAQVMGVERKSLFVHHTMRDLVETGWTMVGLMNLAMLEIKAMESSDDRDKIFGLYSLFGKFAPNLLPEPDYSKDLVEVYTETTAAMLSSRWFGLQYLRWFHQPRLEGLPSWVIDWRGSPSKSPMEDFYTPNKASPCLGVTENNRLRIQGKIIGSIARYQSYNFQVTNLRLLEEAKTCPWTRTIAETNDGTQLMLRQVYDWADLIIDIFDLDWSASVRADLERELFSSLHASVKQSIDDPNTWSFLYQGKVNFFLDSLPAYLRIVHGWKDEAKDEWLESFKDLFLSLTKAYLMLYGDAVANLFILQDRRLGFSSLKAPQEGCIVAVLGGFDAPAVLRSLHEPGQYELLNFAWVTGAMHQDVWEEIKSDETEIILV</sequence>
<dbReference type="PANTHER" id="PTHR24148">
    <property type="entry name" value="ANKYRIN REPEAT DOMAIN-CONTAINING PROTEIN 39 HOMOLOG-RELATED"/>
    <property type="match status" value="1"/>
</dbReference>
<keyword evidence="3" id="KW-1185">Reference proteome</keyword>
<dbReference type="OrthoDB" id="3557394at2759"/>
<dbReference type="EMBL" id="KN832887">
    <property type="protein sequence ID" value="KIM95306.1"/>
    <property type="molecule type" value="Genomic_DNA"/>
</dbReference>
<accession>A0A0C3GYG1</accession>
<reference evidence="2 3" key="1">
    <citation type="submission" date="2014-04" db="EMBL/GenBank/DDBJ databases">
        <authorList>
            <consortium name="DOE Joint Genome Institute"/>
            <person name="Kuo A."/>
            <person name="Martino E."/>
            <person name="Perotto S."/>
            <person name="Kohler A."/>
            <person name="Nagy L.G."/>
            <person name="Floudas D."/>
            <person name="Copeland A."/>
            <person name="Barry K.W."/>
            <person name="Cichocki N."/>
            <person name="Veneault-Fourrey C."/>
            <person name="LaButti K."/>
            <person name="Lindquist E.A."/>
            <person name="Lipzen A."/>
            <person name="Lundell T."/>
            <person name="Morin E."/>
            <person name="Murat C."/>
            <person name="Sun H."/>
            <person name="Tunlid A."/>
            <person name="Henrissat B."/>
            <person name="Grigoriev I.V."/>
            <person name="Hibbett D.S."/>
            <person name="Martin F."/>
            <person name="Nordberg H.P."/>
            <person name="Cantor M.N."/>
            <person name="Hua S.X."/>
        </authorList>
    </citation>
    <scope>NUCLEOTIDE SEQUENCE [LARGE SCALE GENOMIC DNA]</scope>
    <source>
        <strain evidence="2 3">Zn</strain>
    </source>
</reference>
<reference evidence="3" key="2">
    <citation type="submission" date="2015-01" db="EMBL/GenBank/DDBJ databases">
        <title>Evolutionary Origins and Diversification of the Mycorrhizal Mutualists.</title>
        <authorList>
            <consortium name="DOE Joint Genome Institute"/>
            <consortium name="Mycorrhizal Genomics Consortium"/>
            <person name="Kohler A."/>
            <person name="Kuo A."/>
            <person name="Nagy L.G."/>
            <person name="Floudas D."/>
            <person name="Copeland A."/>
            <person name="Barry K.W."/>
            <person name="Cichocki N."/>
            <person name="Veneault-Fourrey C."/>
            <person name="LaButti K."/>
            <person name="Lindquist E.A."/>
            <person name="Lipzen A."/>
            <person name="Lundell T."/>
            <person name="Morin E."/>
            <person name="Murat C."/>
            <person name="Riley R."/>
            <person name="Ohm R."/>
            <person name="Sun H."/>
            <person name="Tunlid A."/>
            <person name="Henrissat B."/>
            <person name="Grigoriev I.V."/>
            <person name="Hibbett D.S."/>
            <person name="Martin F."/>
        </authorList>
    </citation>
    <scope>NUCLEOTIDE SEQUENCE [LARGE SCALE GENOMIC DNA]</scope>
    <source>
        <strain evidence="3">Zn</strain>
    </source>
</reference>
<organism evidence="2 3">
    <name type="scientific">Oidiodendron maius (strain Zn)</name>
    <dbReference type="NCBI Taxonomy" id="913774"/>
    <lineage>
        <taxon>Eukaryota</taxon>
        <taxon>Fungi</taxon>
        <taxon>Dikarya</taxon>
        <taxon>Ascomycota</taxon>
        <taxon>Pezizomycotina</taxon>
        <taxon>Leotiomycetes</taxon>
        <taxon>Leotiomycetes incertae sedis</taxon>
        <taxon>Myxotrichaceae</taxon>
        <taxon>Oidiodendron</taxon>
    </lineage>
</organism>